<keyword evidence="7" id="KW-1185">Reference proteome</keyword>
<evidence type="ECO:0000256" key="2">
    <source>
        <dbReference type="ARBA" id="ARBA00023125"/>
    </source>
</evidence>
<dbReference type="SUPFAM" id="SSF46689">
    <property type="entry name" value="Homeodomain-like"/>
    <property type="match status" value="1"/>
</dbReference>
<dbReference type="Gene3D" id="1.10.357.10">
    <property type="entry name" value="Tetracycline Repressor, domain 2"/>
    <property type="match status" value="1"/>
</dbReference>
<evidence type="ECO:0000256" key="3">
    <source>
        <dbReference type="ARBA" id="ARBA00023163"/>
    </source>
</evidence>
<evidence type="ECO:0000256" key="4">
    <source>
        <dbReference type="PROSITE-ProRule" id="PRU00335"/>
    </source>
</evidence>
<evidence type="ECO:0000259" key="5">
    <source>
        <dbReference type="PROSITE" id="PS50977"/>
    </source>
</evidence>
<evidence type="ECO:0000313" key="7">
    <source>
        <dbReference type="Proteomes" id="UP001500618"/>
    </source>
</evidence>
<dbReference type="InterPro" id="IPR001647">
    <property type="entry name" value="HTH_TetR"/>
</dbReference>
<dbReference type="InterPro" id="IPR009057">
    <property type="entry name" value="Homeodomain-like_sf"/>
</dbReference>
<organism evidence="6 7">
    <name type="scientific">Fodinicola feengrottensis</name>
    <dbReference type="NCBI Taxonomy" id="435914"/>
    <lineage>
        <taxon>Bacteria</taxon>
        <taxon>Bacillati</taxon>
        <taxon>Actinomycetota</taxon>
        <taxon>Actinomycetes</taxon>
        <taxon>Mycobacteriales</taxon>
        <taxon>Fodinicola</taxon>
    </lineage>
</organism>
<comment type="caution">
    <text evidence="6">The sequence shown here is derived from an EMBL/GenBank/DDBJ whole genome shotgun (WGS) entry which is preliminary data.</text>
</comment>
<keyword evidence="1" id="KW-0805">Transcription regulation</keyword>
<feature type="DNA-binding region" description="H-T-H motif" evidence="4">
    <location>
        <begin position="46"/>
        <end position="65"/>
    </location>
</feature>
<dbReference type="RefSeq" id="WP_344311808.1">
    <property type="nucleotide sequence ID" value="NZ_BAAANY010000014.1"/>
</dbReference>
<dbReference type="Pfam" id="PF02909">
    <property type="entry name" value="TetR_C_1"/>
    <property type="match status" value="1"/>
</dbReference>
<dbReference type="InterPro" id="IPR050109">
    <property type="entry name" value="HTH-type_TetR-like_transc_reg"/>
</dbReference>
<proteinExistence type="predicted"/>
<dbReference type="SUPFAM" id="SSF48498">
    <property type="entry name" value="Tetracyclin repressor-like, C-terminal domain"/>
    <property type="match status" value="1"/>
</dbReference>
<keyword evidence="2 4" id="KW-0238">DNA-binding</keyword>
<feature type="domain" description="HTH tetR-type" evidence="5">
    <location>
        <begin position="23"/>
        <end position="83"/>
    </location>
</feature>
<protein>
    <submittedName>
        <fullName evidence="6">TetR/AcrR family transcriptional regulator C-terminal domain-containing protein</fullName>
    </submittedName>
</protein>
<keyword evidence="3" id="KW-0804">Transcription</keyword>
<dbReference type="PANTHER" id="PTHR30055:SF151">
    <property type="entry name" value="TRANSCRIPTIONAL REGULATORY PROTEIN"/>
    <property type="match status" value="1"/>
</dbReference>
<dbReference type="Pfam" id="PF00440">
    <property type="entry name" value="TetR_N"/>
    <property type="match status" value="1"/>
</dbReference>
<accession>A0ABP4TGQ3</accession>
<name>A0ABP4TGQ3_9ACTN</name>
<gene>
    <name evidence="6" type="ORF">GCM10009765_40650</name>
</gene>
<dbReference type="PANTHER" id="PTHR30055">
    <property type="entry name" value="HTH-TYPE TRANSCRIPTIONAL REGULATOR RUTR"/>
    <property type="match status" value="1"/>
</dbReference>
<sequence length="241" mass="26518">MPGKPVVSVWARPERAGRGPRPGLSRAEIVVVAIRIADTEGLDAVSMRRVAGELGSGTMSLYRYVQSRDELVELMFDEVQGEQQLPAEPTGDWRADLKALALQGRMVALRHRWLPDLFVARPSVGPKSLWLMNFGLSAMDSLGLDIDTVMGLVGTVNAFVRGFVQAELAETEAVRRTGLTEEEWHAAMGPYMQQVLESGRYPALARVVRDSDDHPDLDKAFQAGVDLVLDGVTLAIERHSR</sequence>
<evidence type="ECO:0000313" key="6">
    <source>
        <dbReference type="EMBL" id="GAA1686995.1"/>
    </source>
</evidence>
<dbReference type="Proteomes" id="UP001500618">
    <property type="component" value="Unassembled WGS sequence"/>
</dbReference>
<dbReference type="PROSITE" id="PS50977">
    <property type="entry name" value="HTH_TETR_2"/>
    <property type="match status" value="1"/>
</dbReference>
<dbReference type="EMBL" id="BAAANY010000014">
    <property type="protein sequence ID" value="GAA1686995.1"/>
    <property type="molecule type" value="Genomic_DNA"/>
</dbReference>
<dbReference type="InterPro" id="IPR036271">
    <property type="entry name" value="Tet_transcr_reg_TetR-rel_C_sf"/>
</dbReference>
<dbReference type="InterPro" id="IPR004111">
    <property type="entry name" value="Repressor_TetR_C"/>
</dbReference>
<evidence type="ECO:0000256" key="1">
    <source>
        <dbReference type="ARBA" id="ARBA00023015"/>
    </source>
</evidence>
<dbReference type="Gene3D" id="1.10.10.60">
    <property type="entry name" value="Homeodomain-like"/>
    <property type="match status" value="1"/>
</dbReference>
<reference evidence="7" key="1">
    <citation type="journal article" date="2019" name="Int. J. Syst. Evol. Microbiol.">
        <title>The Global Catalogue of Microorganisms (GCM) 10K type strain sequencing project: providing services to taxonomists for standard genome sequencing and annotation.</title>
        <authorList>
            <consortium name="The Broad Institute Genomics Platform"/>
            <consortium name="The Broad Institute Genome Sequencing Center for Infectious Disease"/>
            <person name="Wu L."/>
            <person name="Ma J."/>
        </authorList>
    </citation>
    <scope>NUCLEOTIDE SEQUENCE [LARGE SCALE GENOMIC DNA]</scope>
    <source>
        <strain evidence="7">JCM 14718</strain>
    </source>
</reference>